<dbReference type="InterPro" id="IPR001005">
    <property type="entry name" value="SANT/Myb"/>
</dbReference>
<protein>
    <submittedName>
        <fullName evidence="9">SANT/Myb domain</fullName>
    </submittedName>
</protein>
<comment type="subcellular location">
    <subcellularLocation>
        <location evidence="1">Nucleus</location>
    </subcellularLocation>
</comment>
<keyword evidence="6" id="KW-0539">Nucleus</keyword>
<dbReference type="EMBL" id="JBAMMX010000008">
    <property type="protein sequence ID" value="KAK6934724.1"/>
    <property type="molecule type" value="Genomic_DNA"/>
</dbReference>
<dbReference type="GO" id="GO:0003677">
    <property type="term" value="F:DNA binding"/>
    <property type="evidence" value="ECO:0007669"/>
    <property type="project" value="UniProtKB-KW"/>
</dbReference>
<evidence type="ECO:0000256" key="4">
    <source>
        <dbReference type="ARBA" id="ARBA00023125"/>
    </source>
</evidence>
<reference evidence="9 10" key="1">
    <citation type="submission" date="2023-12" db="EMBL/GenBank/DDBJ databases">
        <title>A high-quality genome assembly for Dillenia turbinata (Dilleniales).</title>
        <authorList>
            <person name="Chanderbali A."/>
        </authorList>
    </citation>
    <scope>NUCLEOTIDE SEQUENCE [LARGE SCALE GENOMIC DNA]</scope>
    <source>
        <strain evidence="9">LSX21</strain>
        <tissue evidence="9">Leaf</tissue>
    </source>
</reference>
<dbReference type="PANTHER" id="PTHR47997">
    <property type="entry name" value="MYB DOMAIN PROTEIN 55"/>
    <property type="match status" value="1"/>
</dbReference>
<keyword evidence="4" id="KW-0238">DNA-binding</keyword>
<organism evidence="9 10">
    <name type="scientific">Dillenia turbinata</name>
    <dbReference type="NCBI Taxonomy" id="194707"/>
    <lineage>
        <taxon>Eukaryota</taxon>
        <taxon>Viridiplantae</taxon>
        <taxon>Streptophyta</taxon>
        <taxon>Embryophyta</taxon>
        <taxon>Tracheophyta</taxon>
        <taxon>Spermatophyta</taxon>
        <taxon>Magnoliopsida</taxon>
        <taxon>eudicotyledons</taxon>
        <taxon>Gunneridae</taxon>
        <taxon>Pentapetalae</taxon>
        <taxon>Dilleniales</taxon>
        <taxon>Dilleniaceae</taxon>
        <taxon>Dillenia</taxon>
    </lineage>
</organism>
<keyword evidence="10" id="KW-1185">Reference proteome</keyword>
<dbReference type="PROSITE" id="PS51294">
    <property type="entry name" value="HTH_MYB"/>
    <property type="match status" value="2"/>
</dbReference>
<dbReference type="InterPro" id="IPR051953">
    <property type="entry name" value="Plant_SW-associated_TFs"/>
</dbReference>
<dbReference type="InterPro" id="IPR009057">
    <property type="entry name" value="Homeodomain-like_sf"/>
</dbReference>
<evidence type="ECO:0000259" key="7">
    <source>
        <dbReference type="PROSITE" id="PS50090"/>
    </source>
</evidence>
<dbReference type="FunFam" id="1.10.10.60:FF:000185">
    <property type="entry name" value="MYB transcription factor"/>
    <property type="match status" value="1"/>
</dbReference>
<proteinExistence type="predicted"/>
<accession>A0AAN8ZBW3</accession>
<evidence type="ECO:0000256" key="5">
    <source>
        <dbReference type="ARBA" id="ARBA00023163"/>
    </source>
</evidence>
<dbReference type="CDD" id="cd00167">
    <property type="entry name" value="SANT"/>
    <property type="match status" value="1"/>
</dbReference>
<evidence type="ECO:0000313" key="10">
    <source>
        <dbReference type="Proteomes" id="UP001370490"/>
    </source>
</evidence>
<evidence type="ECO:0000259" key="8">
    <source>
        <dbReference type="PROSITE" id="PS51294"/>
    </source>
</evidence>
<feature type="domain" description="Myb-like" evidence="7">
    <location>
        <begin position="68"/>
        <end position="91"/>
    </location>
</feature>
<sequence length="285" mass="32397">MGHRCCNKQKVKRGLWSPEEDEKLVKYITTHGHGCWSSVPKLAGLQRCGKSCRLRWTNYLRPDLKRGWAEIAKHLPGRTDNEVKNFWNSCIKKKLISQGLDPKTHNLLPSHQRASNKITLNQLSQTTHQHNSVQHMTHNNILFMPVDQPVIQTPTPHIEFQNPSNIWTSKEETISNDLRGVGSVDHQSTSLSSSSFSSMNLSELGLLEENCIWRNNIVELFDATRLDQLQVQQQDQEVGMVNVGDHDQNVISNGASDLQFAESAWNMSGGICRDLSSMVDLEWYI</sequence>
<dbReference type="AlphaFoldDB" id="A0AAN8ZBW3"/>
<evidence type="ECO:0000256" key="1">
    <source>
        <dbReference type="ARBA" id="ARBA00004123"/>
    </source>
</evidence>
<evidence type="ECO:0000256" key="3">
    <source>
        <dbReference type="ARBA" id="ARBA00023015"/>
    </source>
</evidence>
<keyword evidence="3" id="KW-0805">Transcription regulation</keyword>
<dbReference type="SMART" id="SM00717">
    <property type="entry name" value="SANT"/>
    <property type="match status" value="2"/>
</dbReference>
<feature type="domain" description="HTH myb-type" evidence="8">
    <location>
        <begin position="8"/>
        <end position="64"/>
    </location>
</feature>
<keyword evidence="2" id="KW-0677">Repeat</keyword>
<evidence type="ECO:0000256" key="6">
    <source>
        <dbReference type="ARBA" id="ARBA00023242"/>
    </source>
</evidence>
<feature type="domain" description="HTH myb-type" evidence="8">
    <location>
        <begin position="68"/>
        <end position="95"/>
    </location>
</feature>
<name>A0AAN8ZBW3_9MAGN</name>
<gene>
    <name evidence="9" type="ORF">RJ641_034879</name>
</gene>
<keyword evidence="5" id="KW-0804">Transcription</keyword>
<evidence type="ECO:0000256" key="2">
    <source>
        <dbReference type="ARBA" id="ARBA00022737"/>
    </source>
</evidence>
<dbReference type="Proteomes" id="UP001370490">
    <property type="component" value="Unassembled WGS sequence"/>
</dbReference>
<dbReference type="PROSITE" id="PS50090">
    <property type="entry name" value="MYB_LIKE"/>
    <property type="match status" value="2"/>
</dbReference>
<dbReference type="Pfam" id="PF00249">
    <property type="entry name" value="Myb_DNA-binding"/>
    <property type="match status" value="2"/>
</dbReference>
<dbReference type="Gene3D" id="1.10.10.60">
    <property type="entry name" value="Homeodomain-like"/>
    <property type="match status" value="2"/>
</dbReference>
<dbReference type="GO" id="GO:0005634">
    <property type="term" value="C:nucleus"/>
    <property type="evidence" value="ECO:0007669"/>
    <property type="project" value="UniProtKB-SubCell"/>
</dbReference>
<comment type="caution">
    <text evidence="9">The sequence shown here is derived from an EMBL/GenBank/DDBJ whole genome shotgun (WGS) entry which is preliminary data.</text>
</comment>
<dbReference type="InterPro" id="IPR017930">
    <property type="entry name" value="Myb_dom"/>
</dbReference>
<feature type="domain" description="Myb-like" evidence="7">
    <location>
        <begin position="8"/>
        <end position="60"/>
    </location>
</feature>
<evidence type="ECO:0000313" key="9">
    <source>
        <dbReference type="EMBL" id="KAK6934724.1"/>
    </source>
</evidence>
<dbReference type="PANTHER" id="PTHR47997:SF40">
    <property type="entry name" value="TRANSCRIPTION FACTOR MYB26-LIKE"/>
    <property type="match status" value="1"/>
</dbReference>
<dbReference type="SUPFAM" id="SSF46689">
    <property type="entry name" value="Homeodomain-like"/>
    <property type="match status" value="1"/>
</dbReference>